<dbReference type="PRINTS" id="PR00385">
    <property type="entry name" value="P450"/>
</dbReference>
<dbReference type="SUPFAM" id="SSF48264">
    <property type="entry name" value="Cytochrome P450"/>
    <property type="match status" value="1"/>
</dbReference>
<dbReference type="InterPro" id="IPR001128">
    <property type="entry name" value="Cyt_P450"/>
</dbReference>
<gene>
    <name evidence="10" type="ORF">Adt_13279</name>
</gene>
<name>A0ABD1TWB8_9LAMI</name>
<evidence type="ECO:0000256" key="1">
    <source>
        <dbReference type="ARBA" id="ARBA00004167"/>
    </source>
</evidence>
<evidence type="ECO:0000256" key="2">
    <source>
        <dbReference type="ARBA" id="ARBA00010617"/>
    </source>
</evidence>
<dbReference type="Gene3D" id="1.10.630.10">
    <property type="entry name" value="Cytochrome P450"/>
    <property type="match status" value="1"/>
</dbReference>
<dbReference type="InterPro" id="IPR017972">
    <property type="entry name" value="Cyt_P450_CS"/>
</dbReference>
<evidence type="ECO:0000256" key="9">
    <source>
        <dbReference type="RuleBase" id="RU000461"/>
    </source>
</evidence>
<dbReference type="InterPro" id="IPR002401">
    <property type="entry name" value="Cyt_P450_E_grp-I"/>
</dbReference>
<evidence type="ECO:0000256" key="3">
    <source>
        <dbReference type="ARBA" id="ARBA00022617"/>
    </source>
</evidence>
<dbReference type="PRINTS" id="PR00463">
    <property type="entry name" value="EP450I"/>
</dbReference>
<feature type="binding site" description="axial binding residue" evidence="8">
    <location>
        <position position="431"/>
    </location>
    <ligand>
        <name>heme</name>
        <dbReference type="ChEBI" id="CHEBI:30413"/>
    </ligand>
    <ligandPart>
        <name>Fe</name>
        <dbReference type="ChEBI" id="CHEBI:18248"/>
    </ligandPart>
</feature>
<dbReference type="PANTHER" id="PTHR47950">
    <property type="entry name" value="CYTOCHROME P450, FAMILY 76, SUBFAMILY C, POLYPEPTIDE 5-RELATED"/>
    <property type="match status" value="1"/>
</dbReference>
<reference evidence="11" key="1">
    <citation type="submission" date="2024-07" db="EMBL/GenBank/DDBJ databases">
        <title>Two chromosome-level genome assemblies of Korean endemic species Abeliophyllum distichum and Forsythia ovata (Oleaceae).</title>
        <authorList>
            <person name="Jang H."/>
        </authorList>
    </citation>
    <scope>NUCLEOTIDE SEQUENCE [LARGE SCALE GENOMIC DNA]</scope>
</reference>
<dbReference type="GO" id="GO:0016020">
    <property type="term" value="C:membrane"/>
    <property type="evidence" value="ECO:0007669"/>
    <property type="project" value="UniProtKB-SubCell"/>
</dbReference>
<keyword evidence="11" id="KW-1185">Reference proteome</keyword>
<evidence type="ECO:0000256" key="6">
    <source>
        <dbReference type="ARBA" id="ARBA00023004"/>
    </source>
</evidence>
<keyword evidence="6 8" id="KW-0408">Iron</keyword>
<dbReference type="PROSITE" id="PS00086">
    <property type="entry name" value="CYTOCHROME_P450"/>
    <property type="match status" value="1"/>
</dbReference>
<comment type="caution">
    <text evidence="10">The sequence shown here is derived from an EMBL/GenBank/DDBJ whole genome shotgun (WGS) entry which is preliminary data.</text>
</comment>
<proteinExistence type="inferred from homology"/>
<evidence type="ECO:0000256" key="5">
    <source>
        <dbReference type="ARBA" id="ARBA00023002"/>
    </source>
</evidence>
<evidence type="ECO:0000313" key="11">
    <source>
        <dbReference type="Proteomes" id="UP001604336"/>
    </source>
</evidence>
<keyword evidence="4 8" id="KW-0479">Metal-binding</keyword>
<dbReference type="EMBL" id="JBFOLK010000004">
    <property type="protein sequence ID" value="KAL2517032.1"/>
    <property type="molecule type" value="Genomic_DNA"/>
</dbReference>
<comment type="similarity">
    <text evidence="2 9">Belongs to the cytochrome P450 family.</text>
</comment>
<evidence type="ECO:0000256" key="4">
    <source>
        <dbReference type="ARBA" id="ARBA00022723"/>
    </source>
</evidence>
<dbReference type="Proteomes" id="UP001604336">
    <property type="component" value="Unassembled WGS sequence"/>
</dbReference>
<comment type="cofactor">
    <cofactor evidence="8">
        <name>heme</name>
        <dbReference type="ChEBI" id="CHEBI:30413"/>
    </cofactor>
</comment>
<evidence type="ECO:0000256" key="7">
    <source>
        <dbReference type="ARBA" id="ARBA00023033"/>
    </source>
</evidence>
<keyword evidence="7 9" id="KW-0503">Monooxygenase</keyword>
<accession>A0ABD1TWB8</accession>
<evidence type="ECO:0000313" key="10">
    <source>
        <dbReference type="EMBL" id="KAL2517032.1"/>
    </source>
</evidence>
<dbReference type="InterPro" id="IPR036396">
    <property type="entry name" value="Cyt_P450_sf"/>
</dbReference>
<keyword evidence="5 9" id="KW-0560">Oxidoreductase</keyword>
<dbReference type="GO" id="GO:0046872">
    <property type="term" value="F:metal ion binding"/>
    <property type="evidence" value="ECO:0007669"/>
    <property type="project" value="UniProtKB-KW"/>
</dbReference>
<keyword evidence="3 8" id="KW-0349">Heme</keyword>
<protein>
    <submittedName>
        <fullName evidence="10">Cytochrome</fullName>
    </submittedName>
</protein>
<comment type="subcellular location">
    <subcellularLocation>
        <location evidence="1">Membrane</location>
        <topology evidence="1">Single-pass membrane protein</topology>
    </subcellularLocation>
</comment>
<dbReference type="GO" id="GO:0004497">
    <property type="term" value="F:monooxygenase activity"/>
    <property type="evidence" value="ECO:0007669"/>
    <property type="project" value="UniProtKB-KW"/>
</dbReference>
<dbReference type="Pfam" id="PF00067">
    <property type="entry name" value="p450"/>
    <property type="match status" value="1"/>
</dbReference>
<sequence length="486" mass="55400">MAEDLFFMLSFLVLPFLYLIFKSFKSYNPPLPPGPFPWPVLGNLYYIKTMDYVSLATLATKHGPLMLLREGMQYLVIGSSSVAATEILKMKDRVFSARTVPSSVPLTRSEIDQLSFWADALSDNFKNLRAMCRAELFSSKALESQAHLREKKIMEMVEFLKGKDGLVVNIEKCVYAAVFNMFSNAFFSRDFIRLENESSDNPVKDILRGIIGALITPNLSDAYPFLSKLDLQGLRKKHREMSVRIHALWEPIVKERRKRPRGNLSNQDFLDALLDNGFTDYQINKLLEELVTAGIDTTTSTINRTMVELVNNPESMKKLQEELDTEFNQDFVRTSNLVQLPYLRACVKETLRLHPPAPLLLSHRALETCQVMNYTVPKNARVLVNVWAIGRDPSTWDGPSEYRPNRFLDSALDFKGNDFEFLPFGAGRRICPGLPMATKIVPAIIASLVYFLDWSLPHGNDPAIYEKLRATSKMIEPLLLIPKFRK</sequence>
<dbReference type="AlphaFoldDB" id="A0ABD1TWB8"/>
<evidence type="ECO:0000256" key="8">
    <source>
        <dbReference type="PIRSR" id="PIRSR602401-1"/>
    </source>
</evidence>
<dbReference type="PANTHER" id="PTHR47950:SF6">
    <property type="entry name" value="CYTOCHROME P450"/>
    <property type="match status" value="1"/>
</dbReference>
<organism evidence="10 11">
    <name type="scientific">Abeliophyllum distichum</name>
    <dbReference type="NCBI Taxonomy" id="126358"/>
    <lineage>
        <taxon>Eukaryota</taxon>
        <taxon>Viridiplantae</taxon>
        <taxon>Streptophyta</taxon>
        <taxon>Embryophyta</taxon>
        <taxon>Tracheophyta</taxon>
        <taxon>Spermatophyta</taxon>
        <taxon>Magnoliopsida</taxon>
        <taxon>eudicotyledons</taxon>
        <taxon>Gunneridae</taxon>
        <taxon>Pentapetalae</taxon>
        <taxon>asterids</taxon>
        <taxon>lamiids</taxon>
        <taxon>Lamiales</taxon>
        <taxon>Oleaceae</taxon>
        <taxon>Forsythieae</taxon>
        <taxon>Abeliophyllum</taxon>
    </lineage>
</organism>